<protein>
    <submittedName>
        <fullName evidence="1">Uncharacterized protein</fullName>
    </submittedName>
</protein>
<dbReference type="AlphaFoldDB" id="A0A9P0P3M3"/>
<gene>
    <name evidence="1" type="ORF">ACAOBT_LOCUS6379</name>
</gene>
<sequence>MAASKTEKKAPDQASYDLMWKMHIKAEEKAPKMWQEHWGWILDEYRKLGGQLNDKTIKSEYLRKVNKKRTDTEDSRRLSLVIPRTYNGWYGWLAKDTQFSYSKFGPDIFQPMHLPPLYRLVKET</sequence>
<dbReference type="EMBL" id="CAKOFQ010006726">
    <property type="protein sequence ID" value="CAH1965514.1"/>
    <property type="molecule type" value="Genomic_DNA"/>
</dbReference>
<dbReference type="InterPro" id="IPR020339">
    <property type="entry name" value="C20orf85-like"/>
</dbReference>
<proteinExistence type="predicted"/>
<comment type="caution">
    <text evidence="1">The sequence shown here is derived from an EMBL/GenBank/DDBJ whole genome shotgun (WGS) entry which is preliminary data.</text>
</comment>
<dbReference type="OrthoDB" id="10031946at2759"/>
<dbReference type="Pfam" id="PF14945">
    <property type="entry name" value="LLC1"/>
    <property type="match status" value="1"/>
</dbReference>
<keyword evidence="2" id="KW-1185">Reference proteome</keyword>
<reference evidence="1" key="1">
    <citation type="submission" date="2022-03" db="EMBL/GenBank/DDBJ databases">
        <authorList>
            <person name="Sayadi A."/>
        </authorList>
    </citation>
    <scope>NUCLEOTIDE SEQUENCE</scope>
</reference>
<organism evidence="1 2">
    <name type="scientific">Acanthoscelides obtectus</name>
    <name type="common">Bean weevil</name>
    <name type="synonym">Bruchus obtectus</name>
    <dbReference type="NCBI Taxonomy" id="200917"/>
    <lineage>
        <taxon>Eukaryota</taxon>
        <taxon>Metazoa</taxon>
        <taxon>Ecdysozoa</taxon>
        <taxon>Arthropoda</taxon>
        <taxon>Hexapoda</taxon>
        <taxon>Insecta</taxon>
        <taxon>Pterygota</taxon>
        <taxon>Neoptera</taxon>
        <taxon>Endopterygota</taxon>
        <taxon>Coleoptera</taxon>
        <taxon>Polyphaga</taxon>
        <taxon>Cucujiformia</taxon>
        <taxon>Chrysomeloidea</taxon>
        <taxon>Chrysomelidae</taxon>
        <taxon>Bruchinae</taxon>
        <taxon>Bruchini</taxon>
        <taxon>Acanthoscelides</taxon>
    </lineage>
</organism>
<evidence type="ECO:0000313" key="2">
    <source>
        <dbReference type="Proteomes" id="UP001152888"/>
    </source>
</evidence>
<dbReference type="Proteomes" id="UP001152888">
    <property type="component" value="Unassembled WGS sequence"/>
</dbReference>
<evidence type="ECO:0000313" key="1">
    <source>
        <dbReference type="EMBL" id="CAH1965514.1"/>
    </source>
</evidence>
<name>A0A9P0P3M3_ACAOB</name>
<accession>A0A9P0P3M3</accession>